<protein>
    <submittedName>
        <fullName evidence="3">DUF3806 domain-containing protein</fullName>
    </submittedName>
</protein>
<evidence type="ECO:0000259" key="2">
    <source>
        <dbReference type="Pfam" id="PF12713"/>
    </source>
</evidence>
<sequence length="359" mass="36023">MVPAPVVVGMRPLAASEEAHLERLRDFLTASGVDVTSPRAVGALIDAQLARWQAAGAGELPDAMLAAFGVGIGDLVRAAAPGSHWVLRTSAERPGPALLAAEGSAAVVPLDDVRSRWSAGTRDWVPGYVAAAAQHLAGSAGDAPPSAPLPPAPALPVRAPSLAAAPAASPSAPALPARAPSLAAPAASTSAPALPTRAPEASAPDAAASPLPVHAPESTALPSRRASRVPRPRIPADLPVPPSVPVQILALRSLDQALEVACASADPSTLAFYALESDEILRPVADLAAARAAVRASGAERGAVVWVAGLDEEARVVDHPAAVLVEAGEVGAATLVVGHRFTTTPTDDLVIVGQGTPLL</sequence>
<accession>A0A413RHT1</accession>
<evidence type="ECO:0000313" key="3">
    <source>
        <dbReference type="EMBL" id="RHA37693.1"/>
    </source>
</evidence>
<reference evidence="3 4" key="1">
    <citation type="submission" date="2018-08" db="EMBL/GenBank/DDBJ databases">
        <title>Cellulomonas rhizosphaerae sp. nov., a novel actinomycete isolated from soil.</title>
        <authorList>
            <person name="Tian Y."/>
        </authorList>
    </citation>
    <scope>NUCLEOTIDE SEQUENCE [LARGE SCALE GENOMIC DNA]</scope>
    <source>
        <strain evidence="3 4">NEAU-TCZ24</strain>
    </source>
</reference>
<dbReference type="Proteomes" id="UP000283374">
    <property type="component" value="Unassembled WGS sequence"/>
</dbReference>
<comment type="caution">
    <text evidence="3">The sequence shown here is derived from an EMBL/GenBank/DDBJ whole genome shotgun (WGS) entry which is preliminary data.</text>
</comment>
<name>A0A413RHT1_9CELL</name>
<feature type="domain" description="DUF3806" evidence="2">
    <location>
        <begin position="63"/>
        <end position="126"/>
    </location>
</feature>
<dbReference type="AlphaFoldDB" id="A0A413RHT1"/>
<evidence type="ECO:0000256" key="1">
    <source>
        <dbReference type="SAM" id="MobiDB-lite"/>
    </source>
</evidence>
<feature type="region of interest" description="Disordered" evidence="1">
    <location>
        <begin position="186"/>
        <end position="237"/>
    </location>
</feature>
<feature type="compositionally biased region" description="Low complexity" evidence="1">
    <location>
        <begin position="186"/>
        <end position="212"/>
    </location>
</feature>
<gene>
    <name evidence="3" type="ORF">D1825_16735</name>
</gene>
<organism evidence="3 4">
    <name type="scientific">Cellulomonas rhizosphaerae</name>
    <dbReference type="NCBI Taxonomy" id="2293719"/>
    <lineage>
        <taxon>Bacteria</taxon>
        <taxon>Bacillati</taxon>
        <taxon>Actinomycetota</taxon>
        <taxon>Actinomycetes</taxon>
        <taxon>Micrococcales</taxon>
        <taxon>Cellulomonadaceae</taxon>
        <taxon>Cellulomonas</taxon>
    </lineage>
</organism>
<keyword evidence="4" id="KW-1185">Reference proteome</keyword>
<evidence type="ECO:0000313" key="4">
    <source>
        <dbReference type="Proteomes" id="UP000283374"/>
    </source>
</evidence>
<proteinExistence type="predicted"/>
<dbReference type="Pfam" id="PF12713">
    <property type="entry name" value="DUF3806"/>
    <property type="match status" value="1"/>
</dbReference>
<dbReference type="EMBL" id="QWKP01000221">
    <property type="protein sequence ID" value="RHA37693.1"/>
    <property type="molecule type" value="Genomic_DNA"/>
</dbReference>
<dbReference type="InterPro" id="IPR024266">
    <property type="entry name" value="DUF3806"/>
</dbReference>